<protein>
    <recommendedName>
        <fullName evidence="4">Lipoprotein</fullName>
    </recommendedName>
</protein>
<organism evidence="2 3">
    <name type="scientific">Xylanibacter ruminicola</name>
    <name type="common">Prevotella ruminicola</name>
    <dbReference type="NCBI Taxonomy" id="839"/>
    <lineage>
        <taxon>Bacteria</taxon>
        <taxon>Pseudomonadati</taxon>
        <taxon>Bacteroidota</taxon>
        <taxon>Bacteroidia</taxon>
        <taxon>Bacteroidales</taxon>
        <taxon>Prevotellaceae</taxon>
        <taxon>Xylanibacter</taxon>
    </lineage>
</organism>
<accession>A0A1H3X2A8</accession>
<dbReference type="PROSITE" id="PS51257">
    <property type="entry name" value="PROKAR_LIPOPROTEIN"/>
    <property type="match status" value="1"/>
</dbReference>
<evidence type="ECO:0008006" key="4">
    <source>
        <dbReference type="Google" id="ProtNLM"/>
    </source>
</evidence>
<proteinExistence type="predicted"/>
<feature type="signal peptide" evidence="1">
    <location>
        <begin position="1"/>
        <end position="25"/>
    </location>
</feature>
<reference evidence="2 3" key="1">
    <citation type="submission" date="2016-10" db="EMBL/GenBank/DDBJ databases">
        <authorList>
            <person name="de Groot N.N."/>
        </authorList>
    </citation>
    <scope>NUCLEOTIDE SEQUENCE [LARGE SCALE GENOMIC DNA]</scope>
    <source>
        <strain evidence="2 3">D31d</strain>
    </source>
</reference>
<dbReference type="EMBL" id="FNRF01000001">
    <property type="protein sequence ID" value="SDZ92762.1"/>
    <property type="molecule type" value="Genomic_DNA"/>
</dbReference>
<dbReference type="RefSeq" id="WP_139208665.1">
    <property type="nucleotide sequence ID" value="NZ_FNRF01000001.1"/>
</dbReference>
<evidence type="ECO:0000256" key="1">
    <source>
        <dbReference type="SAM" id="SignalP"/>
    </source>
</evidence>
<name>A0A1H3X2A8_XYLRU</name>
<evidence type="ECO:0000313" key="3">
    <source>
        <dbReference type="Proteomes" id="UP000182257"/>
    </source>
</evidence>
<dbReference type="AlphaFoldDB" id="A0A1H3X2A8"/>
<evidence type="ECO:0000313" key="2">
    <source>
        <dbReference type="EMBL" id="SDZ92762.1"/>
    </source>
</evidence>
<dbReference type="OrthoDB" id="996923at2"/>
<keyword evidence="1" id="KW-0732">Signal</keyword>
<sequence>MKKIYHIIACALCTMIMGMSLSSCSDDAWGNDNPETENVFYFGFEDWGRLNNGVGYTVAQGQTVEIPVQFWCAGARTFDAEAFYYVDNSLTLGTDFLIVDADGHQLQQDAKGAFAMTWQLTGTDTTNNHRVQHIYLKALNGAKGDVTITTFDPKDVDADGKVRISNGSTDGVIYTPNNINSQYEVHCFTQNYKVKVTIQ</sequence>
<feature type="chain" id="PRO_5010252784" description="Lipoprotein" evidence="1">
    <location>
        <begin position="26"/>
        <end position="199"/>
    </location>
</feature>
<gene>
    <name evidence="2" type="ORF">SAMN05216462_0011</name>
</gene>
<dbReference type="Proteomes" id="UP000182257">
    <property type="component" value="Unassembled WGS sequence"/>
</dbReference>